<protein>
    <recommendedName>
        <fullName evidence="5">Protein kinase domain-containing protein</fullName>
    </recommendedName>
</protein>
<dbReference type="GO" id="GO:0004674">
    <property type="term" value="F:protein serine/threonine kinase activity"/>
    <property type="evidence" value="ECO:0007669"/>
    <property type="project" value="TreeGrafter"/>
</dbReference>
<dbReference type="InterPro" id="IPR011009">
    <property type="entry name" value="Kinase-like_dom_sf"/>
</dbReference>
<feature type="domain" description="Protein kinase" evidence="5">
    <location>
        <begin position="1"/>
        <end position="182"/>
    </location>
</feature>
<dbReference type="InterPro" id="IPR000719">
    <property type="entry name" value="Prot_kinase_dom"/>
</dbReference>
<dbReference type="InterPro" id="IPR051681">
    <property type="entry name" value="Ser/Thr_Kinases-Pseudokinases"/>
</dbReference>
<name>A0A397G5R3_9GLOM</name>
<evidence type="ECO:0000313" key="7">
    <source>
        <dbReference type="Proteomes" id="UP000266861"/>
    </source>
</evidence>
<dbReference type="GO" id="GO:0005524">
    <property type="term" value="F:ATP binding"/>
    <property type="evidence" value="ECO:0007669"/>
    <property type="project" value="UniProtKB-KW"/>
</dbReference>
<keyword evidence="1" id="KW-0808">Transferase</keyword>
<keyword evidence="2" id="KW-0547">Nucleotide-binding</keyword>
<dbReference type="PANTHER" id="PTHR44329">
    <property type="entry name" value="SERINE/THREONINE-PROTEIN KINASE TNNI3K-RELATED"/>
    <property type="match status" value="1"/>
</dbReference>
<sequence length="182" mass="20883">MFILLDGNSLDNIIKSNDDTSIRFYGITQDPGTHSYIVHQDFHPGNILSDNFEISVKISDFGLSKQIGENRNNPEKKNIFGGLPYIAPEVLSDLTMKIYNGLRPKIPFLTPKLITRTIMRYWDARVTDRPTFKELHNEFRLLSFSNLPKPKNQENFEKELEELTKSTSVLSITDSGMMDLKV</sequence>
<evidence type="ECO:0000256" key="4">
    <source>
        <dbReference type="ARBA" id="ARBA00022840"/>
    </source>
</evidence>
<dbReference type="AlphaFoldDB" id="A0A397G5R3"/>
<evidence type="ECO:0000256" key="3">
    <source>
        <dbReference type="ARBA" id="ARBA00022777"/>
    </source>
</evidence>
<evidence type="ECO:0000256" key="1">
    <source>
        <dbReference type="ARBA" id="ARBA00022679"/>
    </source>
</evidence>
<gene>
    <name evidence="6" type="ORF">Glove_624g40</name>
</gene>
<evidence type="ECO:0000256" key="2">
    <source>
        <dbReference type="ARBA" id="ARBA00022741"/>
    </source>
</evidence>
<dbReference type="Gene3D" id="1.10.510.10">
    <property type="entry name" value="Transferase(Phosphotransferase) domain 1"/>
    <property type="match status" value="1"/>
</dbReference>
<proteinExistence type="predicted"/>
<dbReference type="Pfam" id="PF00069">
    <property type="entry name" value="Pkinase"/>
    <property type="match status" value="1"/>
</dbReference>
<comment type="caution">
    <text evidence="6">The sequence shown here is derived from an EMBL/GenBank/DDBJ whole genome shotgun (WGS) entry which is preliminary data.</text>
</comment>
<accession>A0A397G5R3</accession>
<dbReference type="PANTHER" id="PTHR44329:SF288">
    <property type="entry name" value="MITOGEN-ACTIVATED PROTEIN KINASE KINASE KINASE 20"/>
    <property type="match status" value="1"/>
</dbReference>
<keyword evidence="3" id="KW-0418">Kinase</keyword>
<evidence type="ECO:0000313" key="6">
    <source>
        <dbReference type="EMBL" id="RHZ46362.1"/>
    </source>
</evidence>
<organism evidence="6 7">
    <name type="scientific">Diversispora epigaea</name>
    <dbReference type="NCBI Taxonomy" id="1348612"/>
    <lineage>
        <taxon>Eukaryota</taxon>
        <taxon>Fungi</taxon>
        <taxon>Fungi incertae sedis</taxon>
        <taxon>Mucoromycota</taxon>
        <taxon>Glomeromycotina</taxon>
        <taxon>Glomeromycetes</taxon>
        <taxon>Diversisporales</taxon>
        <taxon>Diversisporaceae</taxon>
        <taxon>Diversispora</taxon>
    </lineage>
</organism>
<keyword evidence="7" id="KW-1185">Reference proteome</keyword>
<evidence type="ECO:0000259" key="5">
    <source>
        <dbReference type="PROSITE" id="PS50011"/>
    </source>
</evidence>
<dbReference type="OrthoDB" id="2313242at2759"/>
<dbReference type="SUPFAM" id="SSF56112">
    <property type="entry name" value="Protein kinase-like (PK-like)"/>
    <property type="match status" value="1"/>
</dbReference>
<dbReference type="PROSITE" id="PS50011">
    <property type="entry name" value="PROTEIN_KINASE_DOM"/>
    <property type="match status" value="1"/>
</dbReference>
<dbReference type="EMBL" id="PQFF01000518">
    <property type="protein sequence ID" value="RHZ46362.1"/>
    <property type="molecule type" value="Genomic_DNA"/>
</dbReference>
<keyword evidence="4" id="KW-0067">ATP-binding</keyword>
<reference evidence="6 7" key="1">
    <citation type="submission" date="2018-08" db="EMBL/GenBank/DDBJ databases">
        <title>Genome and evolution of the arbuscular mycorrhizal fungus Diversispora epigaea (formerly Glomus versiforme) and its bacterial endosymbionts.</title>
        <authorList>
            <person name="Sun X."/>
            <person name="Fei Z."/>
            <person name="Harrison M."/>
        </authorList>
    </citation>
    <scope>NUCLEOTIDE SEQUENCE [LARGE SCALE GENOMIC DNA]</scope>
    <source>
        <strain evidence="6 7">IT104</strain>
    </source>
</reference>
<dbReference type="Proteomes" id="UP000266861">
    <property type="component" value="Unassembled WGS sequence"/>
</dbReference>